<dbReference type="InterPro" id="IPR036849">
    <property type="entry name" value="Enolase-like_C_sf"/>
</dbReference>
<dbReference type="InterPro" id="IPR029017">
    <property type="entry name" value="Enolase-like_N"/>
</dbReference>
<dbReference type="SFLD" id="SFLDG00055">
    <property type="entry name" value="glucarate_dehydratase"/>
    <property type="match status" value="1"/>
</dbReference>
<dbReference type="SUPFAM" id="SSF54826">
    <property type="entry name" value="Enolase N-terminal domain-like"/>
    <property type="match status" value="1"/>
</dbReference>
<comment type="catalytic activity">
    <reaction evidence="1">
        <text>D-glucarate = 5-dehydro-4-deoxy-D-glucarate + H2O</text>
        <dbReference type="Rhea" id="RHEA:14573"/>
        <dbReference type="ChEBI" id="CHEBI:15377"/>
        <dbReference type="ChEBI" id="CHEBI:30612"/>
        <dbReference type="ChEBI" id="CHEBI:42819"/>
        <dbReference type="EC" id="4.2.1.40"/>
    </reaction>
</comment>
<dbReference type="SMART" id="SM00922">
    <property type="entry name" value="MR_MLE"/>
    <property type="match status" value="1"/>
</dbReference>
<dbReference type="InterPro" id="IPR013341">
    <property type="entry name" value="Mandelate_racemase_N_dom"/>
</dbReference>
<evidence type="ECO:0000259" key="4">
    <source>
        <dbReference type="SMART" id="SM00922"/>
    </source>
</evidence>
<evidence type="ECO:0000313" key="6">
    <source>
        <dbReference type="Proteomes" id="UP000675781"/>
    </source>
</evidence>
<dbReference type="InterPro" id="IPR029065">
    <property type="entry name" value="Enolase_C-like"/>
</dbReference>
<dbReference type="Gene3D" id="3.20.20.120">
    <property type="entry name" value="Enolase-like C-terminal domain"/>
    <property type="match status" value="1"/>
</dbReference>
<gene>
    <name evidence="5" type="ORF">KDL01_27855</name>
</gene>
<feature type="domain" description="Mandelate racemase/muconate lactonizing enzyme C-terminal" evidence="4">
    <location>
        <begin position="179"/>
        <end position="273"/>
    </location>
</feature>
<dbReference type="EC" id="4.2.1.40" evidence="3"/>
<evidence type="ECO:0000256" key="3">
    <source>
        <dbReference type="ARBA" id="ARBA00011973"/>
    </source>
</evidence>
<dbReference type="Gene3D" id="3.30.390.10">
    <property type="entry name" value="Enolase-like, N-terminal domain"/>
    <property type="match status" value="1"/>
</dbReference>
<comment type="pathway">
    <text evidence="2">Carbohydrate acid metabolism; D-glucarate degradation; 2,5-dioxopentanoate from D-glucarate: step 1/2.</text>
</comment>
<sequence>MGSTSAPKITEVVITPVAVLDPPLLNASGVHQPYQLRAVIEVHTDAGITGLSEAYGDDPTLANLRKAAPALAGLSVFDVNGLTSRVALALGKVTPTNLTELVGRVSREKTVAQTVGAFEVACYDAQGRATGQRVCDLLGGAVREAVPYSAYLFYRWAVHPDGATGPDYPDDDWGDALDPDGIVRQARRLVDTYGFGSLKLKGGVFEPEAEAEAIEALREAFPEHPLRLDPNANWSVATSQRIAPRLEGLLEYLEDPTGGNPGMAEVARSTSLPLATNMCVTAFEEVPEAARLGSVSVVLSDHHYWGGFRASLKLAGICETFDWGMSMHSNTHLGISLAAMTHLAAAVPNLTYACDTHSPWTREDVIQPGALVWDKGSLAVPGSEGLGVELDRDALEKLHRQYLECGVRSRDDLSAMRLKDPAWERLNPRF</sequence>
<evidence type="ECO:0000256" key="1">
    <source>
        <dbReference type="ARBA" id="ARBA00001426"/>
    </source>
</evidence>
<accession>A0A941EZK7</accession>
<proteinExistence type="predicted"/>
<dbReference type="GO" id="GO:0008872">
    <property type="term" value="F:glucarate dehydratase activity"/>
    <property type="evidence" value="ECO:0007669"/>
    <property type="project" value="UniProtKB-EC"/>
</dbReference>
<dbReference type="EMBL" id="JAGSOG010000182">
    <property type="protein sequence ID" value="MBR7837124.1"/>
    <property type="molecule type" value="Genomic_DNA"/>
</dbReference>
<dbReference type="PANTHER" id="PTHR48080:SF4">
    <property type="entry name" value="GLUCARATE DEHYDRATASE"/>
    <property type="match status" value="1"/>
</dbReference>
<keyword evidence="6" id="KW-1185">Reference proteome</keyword>
<protein>
    <recommendedName>
        <fullName evidence="3">glucarate dehydratase</fullName>
        <ecNumber evidence="3">4.2.1.40</ecNumber>
    </recommendedName>
</protein>
<evidence type="ECO:0000256" key="2">
    <source>
        <dbReference type="ARBA" id="ARBA00005183"/>
    </source>
</evidence>
<dbReference type="SFLD" id="SFLDS00001">
    <property type="entry name" value="Enolase"/>
    <property type="match status" value="1"/>
</dbReference>
<dbReference type="Proteomes" id="UP000675781">
    <property type="component" value="Unassembled WGS sequence"/>
</dbReference>
<evidence type="ECO:0000313" key="5">
    <source>
        <dbReference type="EMBL" id="MBR7837124.1"/>
    </source>
</evidence>
<dbReference type="Pfam" id="PF13378">
    <property type="entry name" value="MR_MLE_C"/>
    <property type="match status" value="1"/>
</dbReference>
<comment type="caution">
    <text evidence="5">The sequence shown here is derived from an EMBL/GenBank/DDBJ whole genome shotgun (WGS) entry which is preliminary data.</text>
</comment>
<dbReference type="InterPro" id="IPR034593">
    <property type="entry name" value="DgoD-like"/>
</dbReference>
<dbReference type="AlphaFoldDB" id="A0A941EZK7"/>
<name>A0A941EZK7_9ACTN</name>
<organism evidence="5 6">
    <name type="scientific">Actinospica durhamensis</name>
    <dbReference type="NCBI Taxonomy" id="1508375"/>
    <lineage>
        <taxon>Bacteria</taxon>
        <taxon>Bacillati</taxon>
        <taxon>Actinomycetota</taxon>
        <taxon>Actinomycetes</taxon>
        <taxon>Catenulisporales</taxon>
        <taxon>Actinospicaceae</taxon>
        <taxon>Actinospica</taxon>
    </lineage>
</organism>
<dbReference type="PANTHER" id="PTHR48080">
    <property type="entry name" value="D-GALACTONATE DEHYDRATASE-RELATED"/>
    <property type="match status" value="1"/>
</dbReference>
<reference evidence="5" key="1">
    <citation type="submission" date="2021-04" db="EMBL/GenBank/DDBJ databases">
        <title>Genome based classification of Actinospica acidithermotolerans sp. nov., an actinobacterium isolated from an Indonesian hot spring.</title>
        <authorList>
            <person name="Kusuma A.B."/>
            <person name="Putra K.E."/>
            <person name="Nafisah S."/>
            <person name="Loh J."/>
            <person name="Nouioui I."/>
            <person name="Goodfellow M."/>
        </authorList>
    </citation>
    <scope>NUCLEOTIDE SEQUENCE</scope>
    <source>
        <strain evidence="5">CSCA 57</strain>
    </source>
</reference>
<dbReference type="InterPro" id="IPR013342">
    <property type="entry name" value="Mandelate_racemase_C"/>
</dbReference>
<dbReference type="SUPFAM" id="SSF51604">
    <property type="entry name" value="Enolase C-terminal domain-like"/>
    <property type="match status" value="1"/>
</dbReference>
<dbReference type="Pfam" id="PF02746">
    <property type="entry name" value="MR_MLE_N"/>
    <property type="match status" value="1"/>
</dbReference>